<accession>A0A084JUI4</accession>
<dbReference type="Proteomes" id="UP000028531">
    <property type="component" value="Unassembled WGS sequence"/>
</dbReference>
<dbReference type="EMBL" id="BBNT01000001">
    <property type="protein sequence ID" value="GAL73719.1"/>
    <property type="molecule type" value="Genomic_DNA"/>
</dbReference>
<dbReference type="AlphaFoldDB" id="A0A084JUI4"/>
<reference evidence="4 6" key="2">
    <citation type="submission" date="2014-07" db="EMBL/GenBank/DDBJ databases">
        <title>Draft genome sequence of Nonlabens ulvanivorans, an ulvan degrading bacterium.</title>
        <authorList>
            <person name="Kopel M."/>
            <person name="Helbert W."/>
            <person name="Henrissat B."/>
            <person name="Doniger T."/>
            <person name="Banin E."/>
        </authorList>
    </citation>
    <scope>NUCLEOTIDE SEQUENCE [LARGE SCALE GENOMIC DNA]</scope>
    <source>
        <strain evidence="4 6">PLR</strain>
    </source>
</reference>
<dbReference type="EMBL" id="JPJI01000032">
    <property type="protein sequence ID" value="KEZ92618.1"/>
    <property type="molecule type" value="Genomic_DNA"/>
</dbReference>
<keyword evidence="10" id="KW-1185">Reference proteome</keyword>
<evidence type="ECO:0000313" key="9">
    <source>
        <dbReference type="Proteomes" id="UP000029647"/>
    </source>
</evidence>
<dbReference type="Proteomes" id="UP000028980">
    <property type="component" value="Unassembled WGS sequence"/>
</dbReference>
<comment type="caution">
    <text evidence="4">The sequence shown here is derived from an EMBL/GenBank/DDBJ whole genome shotgun (WGS) entry which is preliminary data.</text>
</comment>
<evidence type="ECO:0000313" key="6">
    <source>
        <dbReference type="Proteomes" id="UP000028531"/>
    </source>
</evidence>
<dbReference type="SUPFAM" id="SSF69635">
    <property type="entry name" value="Type III secretory system chaperone-like"/>
    <property type="match status" value="1"/>
</dbReference>
<dbReference type="EMBL" id="BBMM01000001">
    <property type="protein sequence ID" value="GAK98406.1"/>
    <property type="molecule type" value="Genomic_DNA"/>
</dbReference>
<protein>
    <submittedName>
        <fullName evidence="4">Molecular chaperone Tir</fullName>
    </submittedName>
</protein>
<evidence type="ECO:0000313" key="4">
    <source>
        <dbReference type="EMBL" id="KEZ92618.1"/>
    </source>
</evidence>
<gene>
    <name evidence="4" type="ORF">IL45_10755</name>
    <name evidence="3" type="ORF">JCM19275_2566</name>
    <name evidence="1" type="ORF">JCM19296_123</name>
    <name evidence="2" type="ORF">JCM19314_2437</name>
    <name evidence="5" type="ORF">LY02_00676</name>
</gene>
<dbReference type="RefSeq" id="WP_036583655.1">
    <property type="nucleotide sequence ID" value="NZ_CP136694.1"/>
</dbReference>
<evidence type="ECO:0000313" key="10">
    <source>
        <dbReference type="Proteomes" id="UP000239997"/>
    </source>
</evidence>
<evidence type="ECO:0000313" key="5">
    <source>
        <dbReference type="EMBL" id="PRX15459.1"/>
    </source>
</evidence>
<dbReference type="EMBL" id="PVNA01000001">
    <property type="protein sequence ID" value="PRX15459.1"/>
    <property type="molecule type" value="Genomic_DNA"/>
</dbReference>
<dbReference type="InterPro" id="IPR054345">
    <property type="entry name" value="Tir-like"/>
</dbReference>
<proteinExistence type="predicted"/>
<evidence type="ECO:0000313" key="3">
    <source>
        <dbReference type="EMBL" id="GAL73719.1"/>
    </source>
</evidence>
<evidence type="ECO:0000313" key="7">
    <source>
        <dbReference type="Proteomes" id="UP000028980"/>
    </source>
</evidence>
<evidence type="ECO:0000313" key="8">
    <source>
        <dbReference type="Proteomes" id="UP000029226"/>
    </source>
</evidence>
<organism evidence="4 6">
    <name type="scientific">Nonlabens ulvanivorans</name>
    <name type="common">Persicivirga ulvanivorans</name>
    <dbReference type="NCBI Taxonomy" id="906888"/>
    <lineage>
        <taxon>Bacteria</taxon>
        <taxon>Pseudomonadati</taxon>
        <taxon>Bacteroidota</taxon>
        <taxon>Flavobacteriia</taxon>
        <taxon>Flavobacteriales</taxon>
        <taxon>Flavobacteriaceae</taxon>
        <taxon>Nonlabens</taxon>
    </lineage>
</organism>
<dbReference type="EMBL" id="BBLG01000001">
    <property type="protein sequence ID" value="GAK74545.1"/>
    <property type="molecule type" value="Genomic_DNA"/>
</dbReference>
<evidence type="ECO:0000313" key="1">
    <source>
        <dbReference type="EMBL" id="GAK74545.1"/>
    </source>
</evidence>
<dbReference type="GeneID" id="90595600"/>
<dbReference type="OrthoDB" id="361060at2"/>
<reference evidence="5 10" key="3">
    <citation type="submission" date="2018-03" db="EMBL/GenBank/DDBJ databases">
        <title>Genomic Encyclopedia of Archaeal and Bacterial Type Strains, Phase II (KMG-II): from individual species to whole genera.</title>
        <authorList>
            <person name="Goeker M."/>
        </authorList>
    </citation>
    <scope>NUCLEOTIDE SEQUENCE [LARGE SCALE GENOMIC DNA]</scope>
    <source>
        <strain evidence="5 10">DSM 22727</strain>
    </source>
</reference>
<evidence type="ECO:0000313" key="2">
    <source>
        <dbReference type="EMBL" id="GAK98406.1"/>
    </source>
</evidence>
<name>A0A084JUI4_NONUL</name>
<dbReference type="Proteomes" id="UP000239997">
    <property type="component" value="Unassembled WGS sequence"/>
</dbReference>
<reference evidence="7 8" key="1">
    <citation type="journal article" date="2014" name="Genome Announc.">
        <title>Draft Genome Sequences of Marine Flavobacterium Nonlabens Strains NR17, NR24, NR27, NR32, NR33, and Ara13.</title>
        <authorList>
            <person name="Nakanishi M."/>
            <person name="Meirelles P."/>
            <person name="Suzuki R."/>
            <person name="Takatani N."/>
            <person name="Mino S."/>
            <person name="Suda W."/>
            <person name="Oshima K."/>
            <person name="Hattori M."/>
            <person name="Ohkuma M."/>
            <person name="Hosokawa M."/>
            <person name="Miyashita K."/>
            <person name="Thompson F.L."/>
            <person name="Niwa A."/>
            <person name="Sawabe T."/>
            <person name="Sawabe T."/>
        </authorList>
    </citation>
    <scope>NUCLEOTIDE SEQUENCE [LARGE SCALE GENOMIC DNA]</scope>
    <source>
        <strain evidence="3">JCM 19275</strain>
        <strain evidence="1">JCM 19296</strain>
        <strain evidence="2">JCM 19314</strain>
        <strain evidence="9">JCM19275</strain>
        <strain evidence="7">JCM19296</strain>
        <strain evidence="8">JCM19314</strain>
    </source>
</reference>
<dbReference type="Proteomes" id="UP000029226">
    <property type="component" value="Unassembled WGS sequence"/>
</dbReference>
<sequence length="131" mass="15134">MNNYFSTIKEYLLQLDFDIIRENPQDGILVIEKESAGVKNMILGIAPPILIMEQYIFKINNKNEEVFKSLLQKNRDIIHGAFVLDESGSKVIFRDTLQIENLDLNELEGTLNSLSLLMSEYSDQIIKFSKY</sequence>
<dbReference type="Pfam" id="PF22550">
    <property type="entry name" value="CesT_Tir_1"/>
    <property type="match status" value="1"/>
</dbReference>
<dbReference type="Proteomes" id="UP000029647">
    <property type="component" value="Unassembled WGS sequence"/>
</dbReference>
<dbReference type="Gene3D" id="3.30.1460.10">
    <property type="match status" value="1"/>
</dbReference>